<dbReference type="InterPro" id="IPR007695">
    <property type="entry name" value="DNA_mismatch_repair_MutS-lik_N"/>
</dbReference>
<dbReference type="InterPro" id="IPR016151">
    <property type="entry name" value="DNA_mismatch_repair_MutS_N"/>
</dbReference>
<organism evidence="10 11">
    <name type="scientific">Phialemonium thermophilum</name>
    <dbReference type="NCBI Taxonomy" id="223376"/>
    <lineage>
        <taxon>Eukaryota</taxon>
        <taxon>Fungi</taxon>
        <taxon>Dikarya</taxon>
        <taxon>Ascomycota</taxon>
        <taxon>Pezizomycotina</taxon>
        <taxon>Sordariomycetes</taxon>
        <taxon>Sordariomycetidae</taxon>
        <taxon>Cephalothecales</taxon>
        <taxon>Cephalothecaceae</taxon>
        <taxon>Phialemonium</taxon>
    </lineage>
</organism>
<sequence length="1109" mass="120762">MPPLRRCSPVARSAITHSRAPTSSPFPASYLGPTVATISQSTTPLSHARSVLLHVSARRCRPLGPVSAPGRALPSFVRAQTRGKRTRTTVNLDDLPQGRVESAGPPPADEVGSGPAYPTVVLQARRNMQKFDNCVLLTRVGGFYELYFEQAEEYGPLLNLKVAQKKTNAGPVPMAGFPFFQLDRFLKLLVQDLNRYVAIAEEFPNDPAQRLRSGGLMHDRRVTRIITPGTLIDENFMDPYVNNYVMSIHLCGTDSASPAPGPSVATGRTDDTRLVLDGPASASIPLGLSWLDLSTGCFFTQSTTLLSLPSILARLAPREVVLDESLESRRGHSLFSVLAEDRHLVTYAREDQLRTPQDWAPMLESEIPPETAAAFTEGEVRAASLLLHYVEDRLRGLSLKLQPPMRHESRQVMAIDKNSMRSLEIKQTIRDGAFRGSLLHAIRRTVTRSGARLLNEWISSPSTSLGVIKSRHDLVSRFIRDEDLRDGIVLLLRKTHDSQRLVQRFALNRGDHDDLLRLASTIKATEDVVQLIRSRVGSSAHGSGGEDDCLDTLLRRISLEGPIKLYSRIHEAIDEEGLVRRHQVEDSEAGEMMALAQEILDTEGKGGEGDSTVAIPKTAKKKAKSPSLREHYGEDNDVWIMKPDASPGLRHLHAELTALLQERVTLTETLRAQFGASSLTLRWTPGLGHICHLKGKDARAGSGSSTSTRRNRSSADASVGAVDDVSTLRTISSSRTTRSFHHPDWTALGGKLDKVRYQIRQEEQRVFASLREAVVLNLVKLRRNAAVLDELDITTSFARLAIEQNLTRPTVVDVPPSSGVNVSASSSSSSPGPTTVDRTPETIIIGGRHPTVEGGLAAQGRTFTPNNLIIGGASPSHGRVWLITGPNMAGKSTFLRQNALITILAQAGCFVPAAHATVGLVDALFSRVGSADNLYADQSTFMVEMLETAAILRQATARSFVVMDEIGRGTTPEDGAAVAFAALDHLVRVSRCRALFATHFHAVADLAARKGLRLVDGGDHGAVEMYCTDVEEDEGTGGGFVYVHKLRKGVNRRSHALKVARLAGLPEPAIQVAEEVLRGFGKADNGNNSHYEGNLDITGKPDKKAEGRM</sequence>
<keyword evidence="5 7" id="KW-0238">DNA-binding</keyword>
<dbReference type="Gene3D" id="3.40.50.300">
    <property type="entry name" value="P-loop containing nucleotide triphosphate hydrolases"/>
    <property type="match status" value="1"/>
</dbReference>
<dbReference type="Gene3D" id="1.10.1420.10">
    <property type="match status" value="1"/>
</dbReference>
<feature type="region of interest" description="Disordered" evidence="8">
    <location>
        <begin position="695"/>
        <end position="718"/>
    </location>
</feature>
<feature type="region of interest" description="Disordered" evidence="8">
    <location>
        <begin position="95"/>
        <end position="115"/>
    </location>
</feature>
<feature type="compositionally biased region" description="Basic and acidic residues" evidence="8">
    <location>
        <begin position="1099"/>
        <end position="1109"/>
    </location>
</feature>
<feature type="compositionally biased region" description="Low complexity" evidence="8">
    <location>
        <begin position="700"/>
        <end position="718"/>
    </location>
</feature>
<protein>
    <recommendedName>
        <fullName evidence="7">DNA mismatch repair protein</fullName>
    </recommendedName>
</protein>
<evidence type="ECO:0000313" key="10">
    <source>
        <dbReference type="EMBL" id="KAL1865782.1"/>
    </source>
</evidence>
<evidence type="ECO:0000256" key="6">
    <source>
        <dbReference type="ARBA" id="ARBA00023204"/>
    </source>
</evidence>
<dbReference type="InterPro" id="IPR045076">
    <property type="entry name" value="MutS"/>
</dbReference>
<feature type="compositionally biased region" description="Low complexity" evidence="8">
    <location>
        <begin position="814"/>
        <end position="836"/>
    </location>
</feature>
<evidence type="ECO:0000256" key="3">
    <source>
        <dbReference type="ARBA" id="ARBA00022763"/>
    </source>
</evidence>
<evidence type="ECO:0000259" key="9">
    <source>
        <dbReference type="PROSITE" id="PS00486"/>
    </source>
</evidence>
<dbReference type="EMBL" id="JAZHXJ010000285">
    <property type="protein sequence ID" value="KAL1865782.1"/>
    <property type="molecule type" value="Genomic_DNA"/>
</dbReference>
<dbReference type="Pfam" id="PF05192">
    <property type="entry name" value="MutS_III"/>
    <property type="match status" value="1"/>
</dbReference>
<dbReference type="PIRSF" id="PIRSF037677">
    <property type="entry name" value="DNA_mis_repair_Msh6"/>
    <property type="match status" value="1"/>
</dbReference>
<accession>A0ABR3WQP6</accession>
<feature type="region of interest" description="Disordered" evidence="8">
    <location>
        <begin position="1"/>
        <end position="29"/>
    </location>
</feature>
<dbReference type="SUPFAM" id="SSF55271">
    <property type="entry name" value="DNA repair protein MutS, domain I"/>
    <property type="match status" value="1"/>
</dbReference>
<name>A0ABR3WQP6_9PEZI</name>
<dbReference type="Gene3D" id="3.40.1170.10">
    <property type="entry name" value="DNA repair protein MutS, domain I"/>
    <property type="match status" value="1"/>
</dbReference>
<dbReference type="InterPro" id="IPR007696">
    <property type="entry name" value="DNA_mismatch_repair_MutS_core"/>
</dbReference>
<dbReference type="InterPro" id="IPR036187">
    <property type="entry name" value="DNA_mismatch_repair_MutS_sf"/>
</dbReference>
<dbReference type="SUPFAM" id="SSF52540">
    <property type="entry name" value="P-loop containing nucleoside triphosphate hydrolases"/>
    <property type="match status" value="1"/>
</dbReference>
<dbReference type="SMART" id="SM00534">
    <property type="entry name" value="MUTSac"/>
    <property type="match status" value="1"/>
</dbReference>
<dbReference type="PANTHER" id="PTHR11361">
    <property type="entry name" value="DNA MISMATCH REPAIR PROTEIN MUTS FAMILY MEMBER"/>
    <property type="match status" value="1"/>
</dbReference>
<dbReference type="PROSITE" id="PS00486">
    <property type="entry name" value="DNA_MISMATCH_REPAIR_2"/>
    <property type="match status" value="1"/>
</dbReference>
<evidence type="ECO:0000256" key="1">
    <source>
        <dbReference type="ARBA" id="ARBA00006271"/>
    </source>
</evidence>
<evidence type="ECO:0000256" key="7">
    <source>
        <dbReference type="PIRNR" id="PIRNR037677"/>
    </source>
</evidence>
<dbReference type="InterPro" id="IPR000432">
    <property type="entry name" value="DNA_mismatch_repair_MutS_C"/>
</dbReference>
<feature type="compositionally biased region" description="Polar residues" evidence="8">
    <location>
        <begin position="15"/>
        <end position="26"/>
    </location>
</feature>
<dbReference type="Gene3D" id="3.30.420.110">
    <property type="entry name" value="MutS, connector domain"/>
    <property type="match status" value="1"/>
</dbReference>
<evidence type="ECO:0000256" key="2">
    <source>
        <dbReference type="ARBA" id="ARBA00022741"/>
    </source>
</evidence>
<dbReference type="PANTHER" id="PTHR11361:SF34">
    <property type="entry name" value="DNA MISMATCH REPAIR PROTEIN MSH1, MITOCHONDRIAL"/>
    <property type="match status" value="1"/>
</dbReference>
<dbReference type="Pfam" id="PF01624">
    <property type="entry name" value="MutS_I"/>
    <property type="match status" value="1"/>
</dbReference>
<dbReference type="InterPro" id="IPR017261">
    <property type="entry name" value="DNA_mismatch_repair_MutS/MSH"/>
</dbReference>
<dbReference type="InterPro" id="IPR036678">
    <property type="entry name" value="MutS_con_dom_sf"/>
</dbReference>
<evidence type="ECO:0000256" key="4">
    <source>
        <dbReference type="ARBA" id="ARBA00022840"/>
    </source>
</evidence>
<dbReference type="SUPFAM" id="SSF53150">
    <property type="entry name" value="DNA repair protein MutS, domain II"/>
    <property type="match status" value="1"/>
</dbReference>
<keyword evidence="6 7" id="KW-0234">DNA repair</keyword>
<feature type="domain" description="DNA mismatch repair proteins mutS family" evidence="9">
    <location>
        <begin position="959"/>
        <end position="975"/>
    </location>
</feature>
<gene>
    <name evidence="10" type="ORF">VTK73DRAFT_5074</name>
</gene>
<dbReference type="InterPro" id="IPR027417">
    <property type="entry name" value="P-loop_NTPase"/>
</dbReference>
<dbReference type="Pfam" id="PF05188">
    <property type="entry name" value="MutS_II"/>
    <property type="match status" value="1"/>
</dbReference>
<feature type="region of interest" description="Disordered" evidence="8">
    <location>
        <begin position="813"/>
        <end position="840"/>
    </location>
</feature>
<proteinExistence type="inferred from homology"/>
<keyword evidence="2 7" id="KW-0547">Nucleotide-binding</keyword>
<keyword evidence="4 7" id="KW-0067">ATP-binding</keyword>
<comment type="function">
    <text evidence="7">Component of the post-replicative DNA mismatch repair system (MMR).</text>
</comment>
<feature type="region of interest" description="Disordered" evidence="8">
    <location>
        <begin position="1088"/>
        <end position="1109"/>
    </location>
</feature>
<dbReference type="Proteomes" id="UP001586593">
    <property type="component" value="Unassembled WGS sequence"/>
</dbReference>
<reference evidence="10 11" key="1">
    <citation type="journal article" date="2024" name="Commun. Biol.">
        <title>Comparative genomic analysis of thermophilic fungi reveals convergent evolutionary adaptations and gene losses.</title>
        <authorList>
            <person name="Steindorff A.S."/>
            <person name="Aguilar-Pontes M.V."/>
            <person name="Robinson A.J."/>
            <person name="Andreopoulos B."/>
            <person name="LaButti K."/>
            <person name="Kuo A."/>
            <person name="Mondo S."/>
            <person name="Riley R."/>
            <person name="Otillar R."/>
            <person name="Haridas S."/>
            <person name="Lipzen A."/>
            <person name="Grimwood J."/>
            <person name="Schmutz J."/>
            <person name="Clum A."/>
            <person name="Reid I.D."/>
            <person name="Moisan M.C."/>
            <person name="Butler G."/>
            <person name="Nguyen T.T.M."/>
            <person name="Dewar K."/>
            <person name="Conant G."/>
            <person name="Drula E."/>
            <person name="Henrissat B."/>
            <person name="Hansel C."/>
            <person name="Singer S."/>
            <person name="Hutchinson M.I."/>
            <person name="de Vries R.P."/>
            <person name="Natvig D.O."/>
            <person name="Powell A.J."/>
            <person name="Tsang A."/>
            <person name="Grigoriev I.V."/>
        </authorList>
    </citation>
    <scope>NUCLEOTIDE SEQUENCE [LARGE SCALE GENOMIC DNA]</scope>
    <source>
        <strain evidence="10 11">ATCC 24622</strain>
    </source>
</reference>
<dbReference type="InterPro" id="IPR007860">
    <property type="entry name" value="DNA_mmatch_repair_MutS_con_dom"/>
</dbReference>
<keyword evidence="11" id="KW-1185">Reference proteome</keyword>
<evidence type="ECO:0000313" key="11">
    <source>
        <dbReference type="Proteomes" id="UP001586593"/>
    </source>
</evidence>
<keyword evidence="3 7" id="KW-0227">DNA damage</keyword>
<comment type="caution">
    <text evidence="10">The sequence shown here is derived from an EMBL/GenBank/DDBJ whole genome shotgun (WGS) entry which is preliminary data.</text>
</comment>
<evidence type="ECO:0000256" key="8">
    <source>
        <dbReference type="SAM" id="MobiDB-lite"/>
    </source>
</evidence>
<comment type="similarity">
    <text evidence="1 7">Belongs to the DNA mismatch repair MutS family.</text>
</comment>
<dbReference type="SUPFAM" id="SSF48334">
    <property type="entry name" value="DNA repair protein MutS, domain III"/>
    <property type="match status" value="1"/>
</dbReference>
<dbReference type="Pfam" id="PF00488">
    <property type="entry name" value="MutS_V"/>
    <property type="match status" value="1"/>
</dbReference>
<dbReference type="SMART" id="SM00533">
    <property type="entry name" value="MUTSd"/>
    <property type="match status" value="1"/>
</dbReference>
<evidence type="ECO:0000256" key="5">
    <source>
        <dbReference type="ARBA" id="ARBA00023125"/>
    </source>
</evidence>